<feature type="transmembrane region" description="Helical" evidence="7">
    <location>
        <begin position="239"/>
        <end position="259"/>
    </location>
</feature>
<feature type="transmembrane region" description="Helical" evidence="7">
    <location>
        <begin position="152"/>
        <end position="173"/>
    </location>
</feature>
<evidence type="ECO:0000256" key="6">
    <source>
        <dbReference type="SAM" id="MobiDB-lite"/>
    </source>
</evidence>
<protein>
    <submittedName>
        <fullName evidence="8">Uncharacterized protein (TIRG00374 family)</fullName>
    </submittedName>
</protein>
<feature type="region of interest" description="Disordered" evidence="6">
    <location>
        <begin position="473"/>
        <end position="492"/>
    </location>
</feature>
<keyword evidence="2" id="KW-1003">Cell membrane</keyword>
<evidence type="ECO:0000256" key="3">
    <source>
        <dbReference type="ARBA" id="ARBA00022692"/>
    </source>
</evidence>
<keyword evidence="9" id="KW-1185">Reference proteome</keyword>
<dbReference type="InterPro" id="IPR022791">
    <property type="entry name" value="L-PG_synthase/AglD"/>
</dbReference>
<reference evidence="8 9" key="1">
    <citation type="submission" date="2018-06" db="EMBL/GenBank/DDBJ databases">
        <title>Genomic Encyclopedia of Type Strains, Phase III (KMG-III): the genomes of soil and plant-associated and newly described type strains.</title>
        <authorList>
            <person name="Whitman W."/>
        </authorList>
    </citation>
    <scope>NUCLEOTIDE SEQUENCE [LARGE SCALE GENOMIC DNA]</scope>
    <source>
        <strain evidence="8 9">CGMCC 4.7090</strain>
    </source>
</reference>
<feature type="transmembrane region" description="Helical" evidence="7">
    <location>
        <begin position="119"/>
        <end position="140"/>
    </location>
</feature>
<evidence type="ECO:0000313" key="8">
    <source>
        <dbReference type="EMBL" id="RAK29260.1"/>
    </source>
</evidence>
<dbReference type="AlphaFoldDB" id="A0A327Z439"/>
<evidence type="ECO:0000313" key="9">
    <source>
        <dbReference type="Proteomes" id="UP000249341"/>
    </source>
</evidence>
<comment type="subcellular location">
    <subcellularLocation>
        <location evidence="1">Cell membrane</location>
        <topology evidence="1">Multi-pass membrane protein</topology>
    </subcellularLocation>
</comment>
<feature type="transmembrane region" description="Helical" evidence="7">
    <location>
        <begin position="295"/>
        <end position="314"/>
    </location>
</feature>
<evidence type="ECO:0000256" key="7">
    <source>
        <dbReference type="SAM" id="Phobius"/>
    </source>
</evidence>
<keyword evidence="3 7" id="KW-0812">Transmembrane</keyword>
<gene>
    <name evidence="8" type="ORF">B0I29_11852</name>
</gene>
<organism evidence="8 9">
    <name type="scientific">Actinoplanes lutulentus</name>
    <dbReference type="NCBI Taxonomy" id="1287878"/>
    <lineage>
        <taxon>Bacteria</taxon>
        <taxon>Bacillati</taxon>
        <taxon>Actinomycetota</taxon>
        <taxon>Actinomycetes</taxon>
        <taxon>Micromonosporales</taxon>
        <taxon>Micromonosporaceae</taxon>
        <taxon>Actinoplanes</taxon>
    </lineage>
</organism>
<feature type="transmembrane region" description="Helical" evidence="7">
    <location>
        <begin position="214"/>
        <end position="233"/>
    </location>
</feature>
<evidence type="ECO:0000256" key="2">
    <source>
        <dbReference type="ARBA" id="ARBA00022475"/>
    </source>
</evidence>
<dbReference type="EMBL" id="QLMJ01000018">
    <property type="protein sequence ID" value="RAK29260.1"/>
    <property type="molecule type" value="Genomic_DNA"/>
</dbReference>
<evidence type="ECO:0000256" key="4">
    <source>
        <dbReference type="ARBA" id="ARBA00022989"/>
    </source>
</evidence>
<dbReference type="Pfam" id="PF03706">
    <property type="entry name" value="LPG_synthase_TM"/>
    <property type="match status" value="1"/>
</dbReference>
<dbReference type="GO" id="GO:0005886">
    <property type="term" value="C:plasma membrane"/>
    <property type="evidence" value="ECO:0007669"/>
    <property type="project" value="UniProtKB-SubCell"/>
</dbReference>
<keyword evidence="4 7" id="KW-1133">Transmembrane helix</keyword>
<sequence>MTRSIWAWARLLGGAGILALVMWRLGTGAFLDGLRVLDAGALAVALGIGAATTVLSAWRWCLVARSLGLKLSLRAATADYYQALFLNAALPGGVLGDVGRAVQHGREEGDVGRGVRAVVLERTAGQFVLLFVGALVLLLVPSPVLTLLKEHAAATAAVSAGVLLAGGLALFGLRRLSAKKSHDSAKKGRAAKAARTGISEIRVGLLSRRNGPGVLFASAAVLAGHLATFVIAARAAGSAASLLQLAPLLLLALIAMGLPVNVGGWGPREGVMAWAFGAAGLSAAQGLTIAVAYGILAFVAAAPGAAIVVVRLLARRTAQPVVTAPQTTSVRHTVPVPRTVSARHTAPTSQTSVRLTAPALQTASASSIASALQIASAHLIAPALQTASAHLIAPVSPAPVMAARPIIVPAPIPVRSLSAVVRPAALLPADLVPADLVPANLGHADLVAADLGSADLVPVGALSAAAALPANTRQGRRRSLVRQPAYSGGVAA</sequence>
<dbReference type="PANTHER" id="PTHR40277">
    <property type="entry name" value="BLL5419 PROTEIN"/>
    <property type="match status" value="1"/>
</dbReference>
<evidence type="ECO:0000256" key="1">
    <source>
        <dbReference type="ARBA" id="ARBA00004651"/>
    </source>
</evidence>
<comment type="caution">
    <text evidence="8">The sequence shown here is derived from an EMBL/GenBank/DDBJ whole genome shotgun (WGS) entry which is preliminary data.</text>
</comment>
<dbReference type="Proteomes" id="UP000249341">
    <property type="component" value="Unassembled WGS sequence"/>
</dbReference>
<evidence type="ECO:0000256" key="5">
    <source>
        <dbReference type="ARBA" id="ARBA00023136"/>
    </source>
</evidence>
<keyword evidence="5 7" id="KW-0472">Membrane</keyword>
<accession>A0A327Z439</accession>
<proteinExistence type="predicted"/>
<feature type="transmembrane region" description="Helical" evidence="7">
    <location>
        <begin position="37"/>
        <end position="60"/>
    </location>
</feature>
<name>A0A327Z439_9ACTN</name>
<feature type="transmembrane region" description="Helical" evidence="7">
    <location>
        <begin position="6"/>
        <end position="25"/>
    </location>
</feature>
<dbReference type="PANTHER" id="PTHR40277:SF1">
    <property type="entry name" value="BLL5419 PROTEIN"/>
    <property type="match status" value="1"/>
</dbReference>